<keyword evidence="3" id="KW-0560">Oxidoreductase</keyword>
<dbReference type="CDD" id="cd05233">
    <property type="entry name" value="SDR_c"/>
    <property type="match status" value="1"/>
</dbReference>
<evidence type="ECO:0000256" key="1">
    <source>
        <dbReference type="ARBA" id="ARBA00006484"/>
    </source>
</evidence>
<feature type="region of interest" description="Disordered" evidence="5">
    <location>
        <begin position="196"/>
        <end position="230"/>
    </location>
</feature>
<dbReference type="InterPro" id="IPR020904">
    <property type="entry name" value="Sc_DH/Rdtase_CS"/>
</dbReference>
<dbReference type="PANTHER" id="PTHR43391">
    <property type="entry name" value="RETINOL DEHYDROGENASE-RELATED"/>
    <property type="match status" value="1"/>
</dbReference>
<organism evidence="6 7">
    <name type="scientific">Hyphococcus aureus</name>
    <dbReference type="NCBI Taxonomy" id="2666033"/>
    <lineage>
        <taxon>Bacteria</taxon>
        <taxon>Pseudomonadati</taxon>
        <taxon>Pseudomonadota</taxon>
        <taxon>Alphaproteobacteria</taxon>
        <taxon>Parvularculales</taxon>
        <taxon>Parvularculaceae</taxon>
        <taxon>Hyphococcus</taxon>
    </lineage>
</organism>
<dbReference type="Pfam" id="PF00106">
    <property type="entry name" value="adh_short"/>
    <property type="match status" value="1"/>
</dbReference>
<name>A0ABW1KUM5_9PROT</name>
<evidence type="ECO:0000256" key="3">
    <source>
        <dbReference type="ARBA" id="ARBA00023002"/>
    </source>
</evidence>
<dbReference type="PROSITE" id="PS00061">
    <property type="entry name" value="ADH_SHORT"/>
    <property type="match status" value="1"/>
</dbReference>
<accession>A0ABW1KUM5</accession>
<sequence length="313" mass="33284">MLNDVSGKTAFITGGASGMGLGMAKAFAKHGMNVVIADIRQSALDDAMSEFSDTNFPVHAIKLDVTDRDDWVKAADEAEQVYGNIHLLVLNAGVGVAGKPMQNATYKDWDFNLSVNVGGVVNGLVTVLPRMIAHGEAGHVVTTSSTGGFSAVGGAGLYCTAKYAVAGMTESLATDLEGTNIGASVFFPGPVKTSLGQTTQEVRPEHLRDDAPPVAQGKTPPRQMPSFDPNVFMDPEEVGERVLRGVERGDLFIMSHPEFRDGIVARNNALLRAIPQDPPNPQRAEVVKLFGTLLYNPVYDTQGDVPALETSDD</sequence>
<evidence type="ECO:0000256" key="4">
    <source>
        <dbReference type="RuleBase" id="RU000363"/>
    </source>
</evidence>
<keyword evidence="2" id="KW-0521">NADP</keyword>
<dbReference type="PRINTS" id="PR00081">
    <property type="entry name" value="GDHRDH"/>
</dbReference>
<reference evidence="6 7" key="1">
    <citation type="submission" date="2024-09" db="EMBL/GenBank/DDBJ databases">
        <authorList>
            <person name="Zhang Z.-H."/>
        </authorList>
    </citation>
    <scope>NUCLEOTIDE SEQUENCE [LARGE SCALE GENOMIC DNA]</scope>
    <source>
        <strain evidence="6 7">HHTR114</strain>
    </source>
</reference>
<feature type="compositionally biased region" description="Basic and acidic residues" evidence="5">
    <location>
        <begin position="202"/>
        <end position="211"/>
    </location>
</feature>
<dbReference type="RefSeq" id="WP_379878675.1">
    <property type="nucleotide sequence ID" value="NZ_JBHPON010000001.1"/>
</dbReference>
<proteinExistence type="inferred from homology"/>
<dbReference type="Proteomes" id="UP001596116">
    <property type="component" value="Unassembled WGS sequence"/>
</dbReference>
<dbReference type="InterPro" id="IPR036291">
    <property type="entry name" value="NAD(P)-bd_dom_sf"/>
</dbReference>
<protein>
    <submittedName>
        <fullName evidence="6">SDR family NAD(P)-dependent oxidoreductase</fullName>
    </submittedName>
</protein>
<dbReference type="PRINTS" id="PR00080">
    <property type="entry name" value="SDRFAMILY"/>
</dbReference>
<evidence type="ECO:0000256" key="5">
    <source>
        <dbReference type="SAM" id="MobiDB-lite"/>
    </source>
</evidence>
<comment type="similarity">
    <text evidence="1 4">Belongs to the short-chain dehydrogenases/reductases (SDR) family.</text>
</comment>
<evidence type="ECO:0000313" key="6">
    <source>
        <dbReference type="EMBL" id="MFC6035765.1"/>
    </source>
</evidence>
<dbReference type="InterPro" id="IPR002347">
    <property type="entry name" value="SDR_fam"/>
</dbReference>
<comment type="caution">
    <text evidence="6">The sequence shown here is derived from an EMBL/GenBank/DDBJ whole genome shotgun (WGS) entry which is preliminary data.</text>
</comment>
<evidence type="ECO:0000256" key="2">
    <source>
        <dbReference type="ARBA" id="ARBA00022857"/>
    </source>
</evidence>
<dbReference type="EMBL" id="JBHPON010000001">
    <property type="protein sequence ID" value="MFC6035765.1"/>
    <property type="molecule type" value="Genomic_DNA"/>
</dbReference>
<evidence type="ECO:0000313" key="7">
    <source>
        <dbReference type="Proteomes" id="UP001596116"/>
    </source>
</evidence>
<gene>
    <name evidence="6" type="ORF">ACFMB1_09440</name>
</gene>
<keyword evidence="7" id="KW-1185">Reference proteome</keyword>
<dbReference type="SUPFAM" id="SSF51735">
    <property type="entry name" value="NAD(P)-binding Rossmann-fold domains"/>
    <property type="match status" value="1"/>
</dbReference>
<dbReference type="Gene3D" id="3.40.50.720">
    <property type="entry name" value="NAD(P)-binding Rossmann-like Domain"/>
    <property type="match status" value="1"/>
</dbReference>
<dbReference type="PANTHER" id="PTHR43391:SF14">
    <property type="entry name" value="DEHYDROGENASE_REDUCTASE SDR FAMILY PROTEIN 7-LIKE"/>
    <property type="match status" value="1"/>
</dbReference>